<gene>
    <name evidence="3" type="ORF">Dsi01nite_001310</name>
</gene>
<proteinExistence type="predicted"/>
<name>A0A919PC83_9ACTN</name>
<protein>
    <recommendedName>
        <fullName evidence="5">PH domain-containing protein</fullName>
    </recommendedName>
</protein>
<dbReference type="RefSeq" id="WP_203843983.1">
    <property type="nucleotide sequence ID" value="NZ_BAAAVW010000003.1"/>
</dbReference>
<reference evidence="3" key="1">
    <citation type="submission" date="2021-01" db="EMBL/GenBank/DDBJ databases">
        <title>Whole genome shotgun sequence of Dactylosporangium siamense NBRC 106093.</title>
        <authorList>
            <person name="Komaki H."/>
            <person name="Tamura T."/>
        </authorList>
    </citation>
    <scope>NUCLEOTIDE SEQUENCE</scope>
    <source>
        <strain evidence="3">NBRC 106093</strain>
    </source>
</reference>
<evidence type="ECO:0000256" key="2">
    <source>
        <dbReference type="SAM" id="Phobius"/>
    </source>
</evidence>
<comment type="caution">
    <text evidence="3">The sequence shown here is derived from an EMBL/GenBank/DDBJ whole genome shotgun (WGS) entry which is preliminary data.</text>
</comment>
<keyword evidence="2" id="KW-1133">Transmembrane helix</keyword>
<keyword evidence="2" id="KW-0472">Membrane</keyword>
<dbReference type="Proteomes" id="UP000660611">
    <property type="component" value="Unassembled WGS sequence"/>
</dbReference>
<feature type="region of interest" description="Disordered" evidence="1">
    <location>
        <begin position="1"/>
        <end position="20"/>
    </location>
</feature>
<dbReference type="AlphaFoldDB" id="A0A919PC83"/>
<feature type="transmembrane region" description="Helical" evidence="2">
    <location>
        <begin position="39"/>
        <end position="59"/>
    </location>
</feature>
<evidence type="ECO:0000313" key="3">
    <source>
        <dbReference type="EMBL" id="GIG42090.1"/>
    </source>
</evidence>
<keyword evidence="4" id="KW-1185">Reference proteome</keyword>
<evidence type="ECO:0000256" key="1">
    <source>
        <dbReference type="SAM" id="MobiDB-lite"/>
    </source>
</evidence>
<sequence length="187" mass="20147">MTNPQPPSWRGAPPAPRRQIPGDLPFVVRRSAGRLSVSMGSVFALIWALLTGQLAFGLLAGESQDRTGGDVVAVVVGGFCAAVIFAVAALIVVRIILSNGPVLALDHSGLWIKNSQAVWGKAVWIPWESVERVARRRFLGARMIAVFAGRVRYLAPLRLNDRTESEILGALAQFGGRSVLEPRDQPS</sequence>
<evidence type="ECO:0008006" key="5">
    <source>
        <dbReference type="Google" id="ProtNLM"/>
    </source>
</evidence>
<keyword evidence="2" id="KW-0812">Transmembrane</keyword>
<feature type="transmembrane region" description="Helical" evidence="2">
    <location>
        <begin position="71"/>
        <end position="97"/>
    </location>
</feature>
<dbReference type="EMBL" id="BONQ01000004">
    <property type="protein sequence ID" value="GIG42090.1"/>
    <property type="molecule type" value="Genomic_DNA"/>
</dbReference>
<organism evidence="3 4">
    <name type="scientific">Dactylosporangium siamense</name>
    <dbReference type="NCBI Taxonomy" id="685454"/>
    <lineage>
        <taxon>Bacteria</taxon>
        <taxon>Bacillati</taxon>
        <taxon>Actinomycetota</taxon>
        <taxon>Actinomycetes</taxon>
        <taxon>Micromonosporales</taxon>
        <taxon>Micromonosporaceae</taxon>
        <taxon>Dactylosporangium</taxon>
    </lineage>
</organism>
<accession>A0A919PC83</accession>
<evidence type="ECO:0000313" key="4">
    <source>
        <dbReference type="Proteomes" id="UP000660611"/>
    </source>
</evidence>